<keyword evidence="1" id="KW-0238">DNA-binding</keyword>
<dbReference type="EMBL" id="JACHMN010000001">
    <property type="protein sequence ID" value="MBB5866921.1"/>
    <property type="molecule type" value="Genomic_DNA"/>
</dbReference>
<name>A0A841BJ44_9ACTN</name>
<organism evidence="4 5">
    <name type="scientific">Allocatelliglobosispora scoriae</name>
    <dbReference type="NCBI Taxonomy" id="643052"/>
    <lineage>
        <taxon>Bacteria</taxon>
        <taxon>Bacillati</taxon>
        <taxon>Actinomycetota</taxon>
        <taxon>Actinomycetes</taxon>
        <taxon>Micromonosporales</taxon>
        <taxon>Micromonosporaceae</taxon>
        <taxon>Allocatelliglobosispora</taxon>
    </lineage>
</organism>
<dbReference type="InterPro" id="IPR024412">
    <property type="entry name" value="Lsr2_dim_dom"/>
</dbReference>
<dbReference type="InterPro" id="IPR055370">
    <property type="entry name" value="Lsr2_DNA-bd"/>
</dbReference>
<evidence type="ECO:0000259" key="2">
    <source>
        <dbReference type="Pfam" id="PF11774"/>
    </source>
</evidence>
<dbReference type="Gene3D" id="4.10.320.10">
    <property type="entry name" value="E3-binding domain"/>
    <property type="match status" value="1"/>
</dbReference>
<dbReference type="AlphaFoldDB" id="A0A841BJ44"/>
<dbReference type="Pfam" id="PF23359">
    <property type="entry name" value="Lsr2_DNA-bd"/>
    <property type="match status" value="1"/>
</dbReference>
<evidence type="ECO:0008006" key="6">
    <source>
        <dbReference type="Google" id="ProtNLM"/>
    </source>
</evidence>
<evidence type="ECO:0000259" key="3">
    <source>
        <dbReference type="Pfam" id="PF23359"/>
    </source>
</evidence>
<comment type="caution">
    <text evidence="4">The sequence shown here is derived from an EMBL/GenBank/DDBJ whole genome shotgun (WGS) entry which is preliminary data.</text>
</comment>
<dbReference type="GO" id="GO:0016746">
    <property type="term" value="F:acyltransferase activity"/>
    <property type="evidence" value="ECO:0007669"/>
    <property type="project" value="InterPro"/>
</dbReference>
<dbReference type="InterPro" id="IPR042261">
    <property type="entry name" value="Lsr2-like_dimerization"/>
</dbReference>
<dbReference type="InterPro" id="IPR036625">
    <property type="entry name" value="E3-bd_dom_sf"/>
</dbReference>
<dbReference type="Proteomes" id="UP000587527">
    <property type="component" value="Unassembled WGS sequence"/>
</dbReference>
<accession>A0A841BJ44</accession>
<dbReference type="Gene3D" id="3.30.60.230">
    <property type="entry name" value="Lsr2, dimerization domain"/>
    <property type="match status" value="1"/>
</dbReference>
<keyword evidence="5" id="KW-1185">Reference proteome</keyword>
<dbReference type="RefSeq" id="WP_184831091.1">
    <property type="nucleotide sequence ID" value="NZ_JACHMN010000001.1"/>
</dbReference>
<dbReference type="Pfam" id="PF11774">
    <property type="entry name" value="Lsr2"/>
    <property type="match status" value="1"/>
</dbReference>
<evidence type="ECO:0000313" key="4">
    <source>
        <dbReference type="EMBL" id="MBB5866921.1"/>
    </source>
</evidence>
<sequence>MARHEIVVYKDDLDGTEEGVEVVKFGLDGLNYEVDLGPANQEQLRAALAPFIAVATKTGGPVTGRRPSHRIAAVSVRRAEASSEQRAFNSRVRTWATANGYAIKERGRVPEKVIEAYTKTGGK</sequence>
<evidence type="ECO:0000313" key="5">
    <source>
        <dbReference type="Proteomes" id="UP000587527"/>
    </source>
</evidence>
<gene>
    <name evidence="4" type="ORF">F4553_000300</name>
</gene>
<reference evidence="4 5" key="1">
    <citation type="submission" date="2020-08" db="EMBL/GenBank/DDBJ databases">
        <title>Sequencing the genomes of 1000 actinobacteria strains.</title>
        <authorList>
            <person name="Klenk H.-P."/>
        </authorList>
    </citation>
    <scope>NUCLEOTIDE SEQUENCE [LARGE SCALE GENOMIC DNA]</scope>
    <source>
        <strain evidence="4 5">DSM 45362</strain>
    </source>
</reference>
<dbReference type="GO" id="GO:0003677">
    <property type="term" value="F:DNA binding"/>
    <property type="evidence" value="ECO:0007669"/>
    <property type="project" value="UniProtKB-KW"/>
</dbReference>
<feature type="domain" description="Lsr2 DNA-binding" evidence="3">
    <location>
        <begin position="86"/>
        <end position="119"/>
    </location>
</feature>
<proteinExistence type="predicted"/>
<evidence type="ECO:0000256" key="1">
    <source>
        <dbReference type="ARBA" id="ARBA00023125"/>
    </source>
</evidence>
<protein>
    <recommendedName>
        <fullName evidence="6">Lsr2 family protein</fullName>
    </recommendedName>
</protein>
<feature type="domain" description="Lsr2 dimerization" evidence="2">
    <location>
        <begin position="1"/>
        <end position="59"/>
    </location>
</feature>